<accession>A0A8S5LDU5</accession>
<name>A0A8S5LDU5_9CAUD</name>
<protein>
    <submittedName>
        <fullName evidence="1">Uncharacterized protein</fullName>
    </submittedName>
</protein>
<proteinExistence type="predicted"/>
<dbReference type="EMBL" id="BK014691">
    <property type="protein sequence ID" value="DAD68065.1"/>
    <property type="molecule type" value="Genomic_DNA"/>
</dbReference>
<sequence>MPSNIPNIERALAVVLEKIHHEQRIDAVGLLESLLKALKGAAKEDASWVEADDMLYAIIGWDFRDKPEIAQRFIGLKSSQLPTTGS</sequence>
<reference evidence="1" key="1">
    <citation type="journal article" date="2021" name="Proc. Natl. Acad. Sci. U.S.A.">
        <title>A Catalog of Tens of Thousands of Viruses from Human Metagenomes Reveals Hidden Associations with Chronic Diseases.</title>
        <authorList>
            <person name="Tisza M.J."/>
            <person name="Buck C.B."/>
        </authorList>
    </citation>
    <scope>NUCLEOTIDE SEQUENCE</scope>
    <source>
        <strain evidence="1">CtRlz6</strain>
    </source>
</reference>
<evidence type="ECO:0000313" key="1">
    <source>
        <dbReference type="EMBL" id="DAD68065.1"/>
    </source>
</evidence>
<organism evidence="1">
    <name type="scientific">Siphoviridae sp. ctRlz6</name>
    <dbReference type="NCBI Taxonomy" id="2823581"/>
    <lineage>
        <taxon>Viruses</taxon>
        <taxon>Duplodnaviria</taxon>
        <taxon>Heunggongvirae</taxon>
        <taxon>Uroviricota</taxon>
        <taxon>Caudoviricetes</taxon>
    </lineage>
</organism>